<dbReference type="STRING" id="1817722.A2703_03990"/>
<dbReference type="AlphaFoldDB" id="A0A1F5EW77"/>
<dbReference type="EMBL" id="MFAG01000027">
    <property type="protein sequence ID" value="OGD71635.1"/>
    <property type="molecule type" value="Genomic_DNA"/>
</dbReference>
<dbReference type="InterPro" id="IPR052341">
    <property type="entry name" value="LOG_family_nucleotidases"/>
</dbReference>
<dbReference type="PANTHER" id="PTHR43393:SF3">
    <property type="entry name" value="LYSINE DECARBOXYLASE-LIKE PROTEIN"/>
    <property type="match status" value="1"/>
</dbReference>
<proteinExistence type="predicted"/>
<gene>
    <name evidence="1" type="ORF">A2703_03990</name>
</gene>
<dbReference type="Pfam" id="PF03641">
    <property type="entry name" value="Lysine_decarbox"/>
    <property type="match status" value="1"/>
</dbReference>
<dbReference type="GO" id="GO:0005829">
    <property type="term" value="C:cytosol"/>
    <property type="evidence" value="ECO:0007669"/>
    <property type="project" value="TreeGrafter"/>
</dbReference>
<evidence type="ECO:0008006" key="3">
    <source>
        <dbReference type="Google" id="ProtNLM"/>
    </source>
</evidence>
<sequence>MDNSNTGKFKRVKAVSLFGFADAQPDSELYRSAFEVAKALAQNGLEVVNGGGPGIMRAGTDGAHAGGGRATIATFYPKYINHFEGKDRLNKADKEIIEDNYLARTMKLLELGSAYVIFNGGTGTLSEFGMAWGLAYLYFGHHKPLILYGNFWHEIMETLVSNMLIAQQRPESLKVYKIVSSPQAVIETLLEHEAYLEKTPENIHAPTDTREHAFLD</sequence>
<dbReference type="Proteomes" id="UP000177979">
    <property type="component" value="Unassembled WGS sequence"/>
</dbReference>
<organism evidence="1 2">
    <name type="scientific">Candidatus Collierbacteria bacterium RIFCSPHIGHO2_01_FULL_50_25</name>
    <dbReference type="NCBI Taxonomy" id="1817722"/>
    <lineage>
        <taxon>Bacteria</taxon>
        <taxon>Candidatus Collieribacteriota</taxon>
    </lineage>
</organism>
<dbReference type="PANTHER" id="PTHR43393">
    <property type="entry name" value="CYTOKININ RIBOSIDE 5'-MONOPHOSPHATE PHOSPHORIBOHYDROLASE"/>
    <property type="match status" value="1"/>
</dbReference>
<comment type="caution">
    <text evidence="1">The sequence shown here is derived from an EMBL/GenBank/DDBJ whole genome shotgun (WGS) entry which is preliminary data.</text>
</comment>
<dbReference type="Gene3D" id="3.40.50.450">
    <property type="match status" value="1"/>
</dbReference>
<evidence type="ECO:0000313" key="2">
    <source>
        <dbReference type="Proteomes" id="UP000177979"/>
    </source>
</evidence>
<accession>A0A1F5EW77</accession>
<dbReference type="SUPFAM" id="SSF102405">
    <property type="entry name" value="MCP/YpsA-like"/>
    <property type="match status" value="1"/>
</dbReference>
<reference evidence="1 2" key="1">
    <citation type="journal article" date="2016" name="Nat. Commun.">
        <title>Thousands of microbial genomes shed light on interconnected biogeochemical processes in an aquifer system.</title>
        <authorList>
            <person name="Anantharaman K."/>
            <person name="Brown C.T."/>
            <person name="Hug L.A."/>
            <person name="Sharon I."/>
            <person name="Castelle C.J."/>
            <person name="Probst A.J."/>
            <person name="Thomas B.C."/>
            <person name="Singh A."/>
            <person name="Wilkins M.J."/>
            <person name="Karaoz U."/>
            <person name="Brodie E.L."/>
            <person name="Williams K.H."/>
            <person name="Hubbard S.S."/>
            <person name="Banfield J.F."/>
        </authorList>
    </citation>
    <scope>NUCLEOTIDE SEQUENCE [LARGE SCALE GENOMIC DNA]</scope>
</reference>
<dbReference type="InterPro" id="IPR031100">
    <property type="entry name" value="LOG_fam"/>
</dbReference>
<evidence type="ECO:0000313" key="1">
    <source>
        <dbReference type="EMBL" id="OGD71635.1"/>
    </source>
</evidence>
<name>A0A1F5EW77_9BACT</name>
<protein>
    <recommendedName>
        <fullName evidence="3">Lysine decarboxylase</fullName>
    </recommendedName>
</protein>